<keyword evidence="2 4" id="KW-0521">NADP</keyword>
<dbReference type="PANTHER" id="PTHR11645">
    <property type="entry name" value="PYRROLINE-5-CARBOXYLATE REDUCTASE"/>
    <property type="match status" value="1"/>
</dbReference>
<dbReference type="Gene3D" id="3.40.50.720">
    <property type="entry name" value="NAD(P)-binding Rossmann-like Domain"/>
    <property type="match status" value="1"/>
</dbReference>
<dbReference type="EMBL" id="MHFR01000060">
    <property type="protein sequence ID" value="OGW95643.1"/>
    <property type="molecule type" value="Genomic_DNA"/>
</dbReference>
<keyword evidence="4" id="KW-0963">Cytoplasm</keyword>
<reference evidence="9 10" key="1">
    <citation type="journal article" date="2016" name="Nat. Commun.">
        <title>Thousands of microbial genomes shed light on interconnected biogeochemical processes in an aquifer system.</title>
        <authorList>
            <person name="Anantharaman K."/>
            <person name="Brown C.T."/>
            <person name="Hug L.A."/>
            <person name="Sharon I."/>
            <person name="Castelle C.J."/>
            <person name="Probst A.J."/>
            <person name="Thomas B.C."/>
            <person name="Singh A."/>
            <person name="Wilkins M.J."/>
            <person name="Karaoz U."/>
            <person name="Brodie E.L."/>
            <person name="Williams K.H."/>
            <person name="Hubbard S.S."/>
            <person name="Banfield J.F."/>
        </authorList>
    </citation>
    <scope>NUCLEOTIDE SEQUENCE [LARGE SCALE GENOMIC DNA]</scope>
</reference>
<evidence type="ECO:0000313" key="10">
    <source>
        <dbReference type="Proteomes" id="UP000178187"/>
    </source>
</evidence>
<comment type="subcellular location">
    <subcellularLocation>
        <location evidence="4">Cytoplasm</location>
    </subcellularLocation>
</comment>
<comment type="catalytic activity">
    <reaction evidence="4">
        <text>L-proline + NADP(+) = (S)-1-pyrroline-5-carboxylate + NADPH + 2 H(+)</text>
        <dbReference type="Rhea" id="RHEA:14109"/>
        <dbReference type="ChEBI" id="CHEBI:15378"/>
        <dbReference type="ChEBI" id="CHEBI:17388"/>
        <dbReference type="ChEBI" id="CHEBI:57783"/>
        <dbReference type="ChEBI" id="CHEBI:58349"/>
        <dbReference type="ChEBI" id="CHEBI:60039"/>
        <dbReference type="EC" id="1.5.1.2"/>
    </reaction>
</comment>
<dbReference type="FunFam" id="1.10.3730.10:FF:000001">
    <property type="entry name" value="Pyrroline-5-carboxylate reductase"/>
    <property type="match status" value="1"/>
</dbReference>
<sequence length="270" mass="29330">MAKKINQTIGFVGCGNMGSAIIKALLAKKVVKPRQVFIFDANSKKLREVAKTYGVRKAGNNKEVVRESKIIILAFKPQDLPSIGAEIAKEFKRGQILISLLAGTPVRKLKRLFSSHVSIVRTMPNLGAKVSEGMTAITGNEKKALNLAELIFSSCGAVVRLPEKYFDLITAVSGSGPAYFFLLMELLQKIGEKAGLSTGISRLLAVQTAVGAGVLAQRSGLEPRALREAVTSKKGTTDAALKYLFRKRFTKIFTEAVNRARLRAHELSRG</sequence>
<dbReference type="UniPathway" id="UPA00098">
    <property type="reaction ID" value="UER00361"/>
</dbReference>
<evidence type="ECO:0000259" key="8">
    <source>
        <dbReference type="Pfam" id="PF14748"/>
    </source>
</evidence>
<keyword evidence="4" id="KW-0641">Proline biosynthesis</keyword>
<dbReference type="PIRSF" id="PIRSF000193">
    <property type="entry name" value="Pyrrol-5-carb_rd"/>
    <property type="match status" value="1"/>
</dbReference>
<comment type="function">
    <text evidence="4">Catalyzes the reduction of 1-pyrroline-5-carboxylate (PCA) to L-proline.</text>
</comment>
<gene>
    <name evidence="4" type="primary">proC</name>
    <name evidence="9" type="ORF">A3G33_11655</name>
</gene>
<evidence type="ECO:0000256" key="4">
    <source>
        <dbReference type="HAMAP-Rule" id="MF_01925"/>
    </source>
</evidence>
<evidence type="ECO:0000256" key="6">
    <source>
        <dbReference type="PIRSR" id="PIRSR000193-1"/>
    </source>
</evidence>
<dbReference type="Pfam" id="PF03807">
    <property type="entry name" value="F420_oxidored"/>
    <property type="match status" value="1"/>
</dbReference>
<feature type="domain" description="Pyrroline-5-carboxylate reductase catalytic N-terminal" evidence="7">
    <location>
        <begin position="8"/>
        <end position="103"/>
    </location>
</feature>
<accession>A0A1G1KRU6</accession>
<protein>
    <recommendedName>
        <fullName evidence="4 5">Pyrroline-5-carboxylate reductase</fullName>
        <shortName evidence="4">P5C reductase</shortName>
        <shortName evidence="4">P5CR</shortName>
        <ecNumber evidence="4 5">1.5.1.2</ecNumber>
    </recommendedName>
    <alternativeName>
        <fullName evidence="4">PCA reductase</fullName>
    </alternativeName>
</protein>
<evidence type="ECO:0000256" key="2">
    <source>
        <dbReference type="ARBA" id="ARBA00022857"/>
    </source>
</evidence>
<dbReference type="NCBIfam" id="TIGR00112">
    <property type="entry name" value="proC"/>
    <property type="match status" value="1"/>
</dbReference>
<dbReference type="EC" id="1.5.1.2" evidence="4 5"/>
<dbReference type="InterPro" id="IPR029036">
    <property type="entry name" value="P5CR_dimer"/>
</dbReference>
<dbReference type="InterPro" id="IPR028939">
    <property type="entry name" value="P5C_Rdtase_cat_N"/>
</dbReference>
<dbReference type="InterPro" id="IPR008927">
    <property type="entry name" value="6-PGluconate_DH-like_C_sf"/>
</dbReference>
<keyword evidence="3 4" id="KW-0560">Oxidoreductase</keyword>
<dbReference type="Pfam" id="PF14748">
    <property type="entry name" value="P5CR_dimer"/>
    <property type="match status" value="1"/>
</dbReference>
<dbReference type="GO" id="GO:0005737">
    <property type="term" value="C:cytoplasm"/>
    <property type="evidence" value="ECO:0007669"/>
    <property type="project" value="UniProtKB-SubCell"/>
</dbReference>
<comment type="caution">
    <text evidence="9">The sequence shown here is derived from an EMBL/GenBank/DDBJ whole genome shotgun (WGS) entry which is preliminary data.</text>
</comment>
<proteinExistence type="inferred from homology"/>
<dbReference type="PANTHER" id="PTHR11645:SF0">
    <property type="entry name" value="PYRROLINE-5-CARBOXYLATE REDUCTASE 3"/>
    <property type="match status" value="1"/>
</dbReference>
<keyword evidence="4" id="KW-0028">Amino-acid biosynthesis</keyword>
<feature type="binding site" evidence="6">
    <location>
        <begin position="74"/>
        <end position="77"/>
    </location>
    <ligand>
        <name>NADP(+)</name>
        <dbReference type="ChEBI" id="CHEBI:58349"/>
    </ligand>
</feature>
<dbReference type="HAMAP" id="MF_01925">
    <property type="entry name" value="P5C_reductase"/>
    <property type="match status" value="1"/>
</dbReference>
<comment type="similarity">
    <text evidence="1 4">Belongs to the pyrroline-5-carboxylate reductase family.</text>
</comment>
<comment type="catalytic activity">
    <reaction evidence="4">
        <text>L-proline + NAD(+) = (S)-1-pyrroline-5-carboxylate + NADH + 2 H(+)</text>
        <dbReference type="Rhea" id="RHEA:14105"/>
        <dbReference type="ChEBI" id="CHEBI:15378"/>
        <dbReference type="ChEBI" id="CHEBI:17388"/>
        <dbReference type="ChEBI" id="CHEBI:57540"/>
        <dbReference type="ChEBI" id="CHEBI:57945"/>
        <dbReference type="ChEBI" id="CHEBI:60039"/>
        <dbReference type="EC" id="1.5.1.2"/>
    </reaction>
</comment>
<feature type="domain" description="Pyrroline-5-carboxylate reductase dimerisation" evidence="8">
    <location>
        <begin position="163"/>
        <end position="267"/>
    </location>
</feature>
<evidence type="ECO:0000256" key="3">
    <source>
        <dbReference type="ARBA" id="ARBA00023002"/>
    </source>
</evidence>
<dbReference type="Proteomes" id="UP000178187">
    <property type="component" value="Unassembled WGS sequence"/>
</dbReference>
<dbReference type="GO" id="GO:0055129">
    <property type="term" value="P:L-proline biosynthetic process"/>
    <property type="evidence" value="ECO:0007669"/>
    <property type="project" value="UniProtKB-UniRule"/>
</dbReference>
<comment type="pathway">
    <text evidence="4">Amino-acid biosynthesis; L-proline biosynthesis; L-proline from L-glutamate 5-semialdehyde: step 1/1.</text>
</comment>
<evidence type="ECO:0000256" key="1">
    <source>
        <dbReference type="ARBA" id="ARBA00005525"/>
    </source>
</evidence>
<dbReference type="InterPro" id="IPR036291">
    <property type="entry name" value="NAD(P)-bd_dom_sf"/>
</dbReference>
<evidence type="ECO:0000256" key="5">
    <source>
        <dbReference type="NCBIfam" id="TIGR00112"/>
    </source>
</evidence>
<dbReference type="SUPFAM" id="SSF48179">
    <property type="entry name" value="6-phosphogluconate dehydrogenase C-terminal domain-like"/>
    <property type="match status" value="1"/>
</dbReference>
<name>A0A1G1KRU6_9BACT</name>
<dbReference type="Gene3D" id="1.10.3730.10">
    <property type="entry name" value="ProC C-terminal domain-like"/>
    <property type="match status" value="1"/>
</dbReference>
<evidence type="ECO:0000313" key="9">
    <source>
        <dbReference type="EMBL" id="OGW95643.1"/>
    </source>
</evidence>
<evidence type="ECO:0000259" key="7">
    <source>
        <dbReference type="Pfam" id="PF03807"/>
    </source>
</evidence>
<dbReference type="GO" id="GO:0004735">
    <property type="term" value="F:pyrroline-5-carboxylate reductase activity"/>
    <property type="evidence" value="ECO:0007669"/>
    <property type="project" value="UniProtKB-UniRule"/>
</dbReference>
<dbReference type="AlphaFoldDB" id="A0A1G1KRU6"/>
<feature type="binding site" evidence="6">
    <location>
        <position position="61"/>
    </location>
    <ligand>
        <name>NADPH</name>
        <dbReference type="ChEBI" id="CHEBI:57783"/>
    </ligand>
</feature>
<dbReference type="SUPFAM" id="SSF51735">
    <property type="entry name" value="NAD(P)-binding Rossmann-fold domains"/>
    <property type="match status" value="1"/>
</dbReference>
<dbReference type="InterPro" id="IPR000304">
    <property type="entry name" value="Pyrroline-COOH_reductase"/>
</dbReference>
<organism evidence="9 10">
    <name type="scientific">Candidatus Danuiimicrobium aquiferis</name>
    <dbReference type="NCBI Taxonomy" id="1801832"/>
    <lineage>
        <taxon>Bacteria</taxon>
        <taxon>Pseudomonadati</taxon>
        <taxon>Candidatus Omnitrophota</taxon>
        <taxon>Candidatus Danuiimicrobium</taxon>
    </lineage>
</organism>